<dbReference type="Proteomes" id="UP000276133">
    <property type="component" value="Unassembled WGS sequence"/>
</dbReference>
<sequence>MTLLSKPLESFKAIEVIELDQSSIVEWFKVKGLIPKSKACPKCQMAMKFIEMQDSLDEFAWRWTTESKRCSLRDGTYLEKFRIDAPTSTIVHGRLSTNGTRPVQFLNLRSMLIKIYFHIYR</sequence>
<dbReference type="OrthoDB" id="6592184at2759"/>
<gene>
    <name evidence="1" type="ORF">BpHYR1_018017</name>
</gene>
<comment type="caution">
    <text evidence="1">The sequence shown here is derived from an EMBL/GenBank/DDBJ whole genome shotgun (WGS) entry which is preliminary data.</text>
</comment>
<name>A0A3M7PB50_BRAPC</name>
<evidence type="ECO:0000313" key="2">
    <source>
        <dbReference type="Proteomes" id="UP000276133"/>
    </source>
</evidence>
<evidence type="ECO:0000313" key="1">
    <source>
        <dbReference type="EMBL" id="RMZ96336.1"/>
    </source>
</evidence>
<dbReference type="AlphaFoldDB" id="A0A3M7PB50"/>
<keyword evidence="2" id="KW-1185">Reference proteome</keyword>
<protein>
    <submittedName>
        <fullName evidence="1">Uncharacterized protein</fullName>
    </submittedName>
</protein>
<reference evidence="1 2" key="1">
    <citation type="journal article" date="2018" name="Sci. Rep.">
        <title>Genomic signatures of local adaptation to the degree of environmental predictability in rotifers.</title>
        <authorList>
            <person name="Franch-Gras L."/>
            <person name="Hahn C."/>
            <person name="Garcia-Roger E.M."/>
            <person name="Carmona M.J."/>
            <person name="Serra M."/>
            <person name="Gomez A."/>
        </authorList>
    </citation>
    <scope>NUCLEOTIDE SEQUENCE [LARGE SCALE GENOMIC DNA]</scope>
    <source>
        <strain evidence="1">HYR1</strain>
    </source>
</reference>
<accession>A0A3M7PB50</accession>
<proteinExistence type="predicted"/>
<dbReference type="EMBL" id="REGN01012284">
    <property type="protein sequence ID" value="RMZ96336.1"/>
    <property type="molecule type" value="Genomic_DNA"/>
</dbReference>
<organism evidence="1 2">
    <name type="scientific">Brachionus plicatilis</name>
    <name type="common">Marine rotifer</name>
    <name type="synonym">Brachionus muelleri</name>
    <dbReference type="NCBI Taxonomy" id="10195"/>
    <lineage>
        <taxon>Eukaryota</taxon>
        <taxon>Metazoa</taxon>
        <taxon>Spiralia</taxon>
        <taxon>Gnathifera</taxon>
        <taxon>Rotifera</taxon>
        <taxon>Eurotatoria</taxon>
        <taxon>Monogononta</taxon>
        <taxon>Pseudotrocha</taxon>
        <taxon>Ploima</taxon>
        <taxon>Brachionidae</taxon>
        <taxon>Brachionus</taxon>
    </lineage>
</organism>